<evidence type="ECO:0000259" key="3">
    <source>
        <dbReference type="PROSITE" id="PS51724"/>
    </source>
</evidence>
<dbReference type="Pfam" id="PF05036">
    <property type="entry name" value="SPOR"/>
    <property type="match status" value="1"/>
</dbReference>
<name>A0A5C7EJS3_9PROT</name>
<dbReference type="SUPFAM" id="SSF110997">
    <property type="entry name" value="Sporulation related repeat"/>
    <property type="match status" value="1"/>
</dbReference>
<dbReference type="PANTHER" id="PTHR38687:SF1">
    <property type="entry name" value="CELL DIVISION PROTEIN DEDD"/>
    <property type="match status" value="1"/>
</dbReference>
<keyword evidence="2" id="KW-1133">Transmembrane helix</keyword>
<evidence type="ECO:0000256" key="1">
    <source>
        <dbReference type="SAM" id="MobiDB-lite"/>
    </source>
</evidence>
<dbReference type="AlphaFoldDB" id="A0A5C7EJS3"/>
<feature type="region of interest" description="Disordered" evidence="1">
    <location>
        <begin position="46"/>
        <end position="124"/>
    </location>
</feature>
<dbReference type="OrthoDB" id="8563804at2"/>
<reference evidence="4 5" key="1">
    <citation type="submission" date="2019-08" db="EMBL/GenBank/DDBJ databases">
        <title>Pelomicrobium methylotrophicum gen. nov., sp. nov. a moderately thermophilic, facultatively anaerobic, lithoautotrophic and methylotrophic bacterium isolated from a terrestrial mud volcano.</title>
        <authorList>
            <person name="Slobodkina G.B."/>
            <person name="Merkel A.Y."/>
            <person name="Slobodkin A.I."/>
        </authorList>
    </citation>
    <scope>NUCLEOTIDE SEQUENCE [LARGE SCALE GENOMIC DNA]</scope>
    <source>
        <strain evidence="4 5">SM250</strain>
    </source>
</reference>
<dbReference type="InterPro" id="IPR052521">
    <property type="entry name" value="Cell_div_SPOR-domain"/>
</dbReference>
<comment type="caution">
    <text evidence="4">The sequence shown here is derived from an EMBL/GenBank/DDBJ whole genome shotgun (WGS) entry which is preliminary data.</text>
</comment>
<evidence type="ECO:0000256" key="2">
    <source>
        <dbReference type="SAM" id="Phobius"/>
    </source>
</evidence>
<dbReference type="PROSITE" id="PS51724">
    <property type="entry name" value="SPOR"/>
    <property type="match status" value="1"/>
</dbReference>
<organism evidence="4 5">
    <name type="scientific">Pelomicrobium methylotrophicum</name>
    <dbReference type="NCBI Taxonomy" id="2602750"/>
    <lineage>
        <taxon>Bacteria</taxon>
        <taxon>Pseudomonadati</taxon>
        <taxon>Pseudomonadota</taxon>
        <taxon>Hydrogenophilia</taxon>
        <taxon>Hydrogenophilia incertae sedis</taxon>
        <taxon>Pelomicrobium</taxon>
    </lineage>
</organism>
<dbReference type="Gene3D" id="3.30.70.1070">
    <property type="entry name" value="Sporulation related repeat"/>
    <property type="match status" value="1"/>
</dbReference>
<gene>
    <name evidence="4" type="ORF">FR698_03795</name>
</gene>
<dbReference type="InterPro" id="IPR007730">
    <property type="entry name" value="SPOR-like_dom"/>
</dbReference>
<protein>
    <submittedName>
        <fullName evidence="4">SPOR domain-containing protein</fullName>
    </submittedName>
</protein>
<feature type="transmembrane region" description="Helical" evidence="2">
    <location>
        <begin position="20"/>
        <end position="38"/>
    </location>
</feature>
<dbReference type="InParanoid" id="A0A5C7EJS3"/>
<dbReference type="GO" id="GO:0032506">
    <property type="term" value="P:cytokinetic process"/>
    <property type="evidence" value="ECO:0007669"/>
    <property type="project" value="TreeGrafter"/>
</dbReference>
<keyword evidence="5" id="KW-1185">Reference proteome</keyword>
<dbReference type="PANTHER" id="PTHR38687">
    <property type="entry name" value="CELL DIVISION PROTEIN DEDD-RELATED"/>
    <property type="match status" value="1"/>
</dbReference>
<keyword evidence="2" id="KW-0812">Transmembrane</keyword>
<dbReference type="FunCoup" id="A0A5C7EJS3">
    <property type="interactions" value="27"/>
</dbReference>
<keyword evidence="2" id="KW-0472">Membrane</keyword>
<dbReference type="GO" id="GO:0042834">
    <property type="term" value="F:peptidoglycan binding"/>
    <property type="evidence" value="ECO:0007669"/>
    <property type="project" value="InterPro"/>
</dbReference>
<dbReference type="GO" id="GO:0032153">
    <property type="term" value="C:cell division site"/>
    <property type="evidence" value="ECO:0007669"/>
    <property type="project" value="TreeGrafter"/>
</dbReference>
<dbReference type="Proteomes" id="UP000321201">
    <property type="component" value="Unassembled WGS sequence"/>
</dbReference>
<evidence type="ECO:0000313" key="5">
    <source>
        <dbReference type="Proteomes" id="UP000321201"/>
    </source>
</evidence>
<sequence>MAKTISSEELQFRKRARRRLIGAIALVLVAVVVLPMVLDQEPRPVSEPIDIRIPPKEGAPELKHPAEPSKAAEGSKPAPLPVPAEQSKAGMSPAAAEPAAKEAPAVPASAGAKPTPGTPSTATPSDAYVVQVGAFSSAENAKQLKDKLSSNGIQAYTETVATAQGNQIRVRVGPFPTREAAEQTLEKVKKLGLNGIVTSP</sequence>
<dbReference type="GO" id="GO:0030428">
    <property type="term" value="C:cell septum"/>
    <property type="evidence" value="ECO:0007669"/>
    <property type="project" value="TreeGrafter"/>
</dbReference>
<feature type="domain" description="SPOR" evidence="3">
    <location>
        <begin position="122"/>
        <end position="200"/>
    </location>
</feature>
<dbReference type="EMBL" id="VPFL01000004">
    <property type="protein sequence ID" value="TXF12778.1"/>
    <property type="molecule type" value="Genomic_DNA"/>
</dbReference>
<evidence type="ECO:0000313" key="4">
    <source>
        <dbReference type="EMBL" id="TXF12778.1"/>
    </source>
</evidence>
<dbReference type="RefSeq" id="WP_147798859.1">
    <property type="nucleotide sequence ID" value="NZ_VPFL01000004.1"/>
</dbReference>
<dbReference type="InterPro" id="IPR036680">
    <property type="entry name" value="SPOR-like_sf"/>
</dbReference>
<feature type="compositionally biased region" description="Low complexity" evidence="1">
    <location>
        <begin position="89"/>
        <end position="124"/>
    </location>
</feature>
<proteinExistence type="predicted"/>
<accession>A0A5C7EJS3</accession>
<feature type="compositionally biased region" description="Basic and acidic residues" evidence="1">
    <location>
        <begin position="46"/>
        <end position="67"/>
    </location>
</feature>